<feature type="region of interest" description="Disordered" evidence="2">
    <location>
        <begin position="226"/>
        <end position="246"/>
    </location>
</feature>
<gene>
    <name evidence="4" type="ORF">DPMN_055018</name>
</gene>
<accession>A0A9D4HS54</accession>
<reference evidence="4" key="1">
    <citation type="journal article" date="2019" name="bioRxiv">
        <title>The Genome of the Zebra Mussel, Dreissena polymorpha: A Resource for Invasive Species Research.</title>
        <authorList>
            <person name="McCartney M.A."/>
            <person name="Auch B."/>
            <person name="Kono T."/>
            <person name="Mallez S."/>
            <person name="Zhang Y."/>
            <person name="Obille A."/>
            <person name="Becker A."/>
            <person name="Abrahante J.E."/>
            <person name="Garbe J."/>
            <person name="Badalamenti J.P."/>
            <person name="Herman A."/>
            <person name="Mangelson H."/>
            <person name="Liachko I."/>
            <person name="Sullivan S."/>
            <person name="Sone E.D."/>
            <person name="Koren S."/>
            <person name="Silverstein K.A.T."/>
            <person name="Beckman K.B."/>
            <person name="Gohl D.M."/>
        </authorList>
    </citation>
    <scope>NUCLEOTIDE SEQUENCE</scope>
    <source>
        <strain evidence="4">Duluth1</strain>
        <tissue evidence="4">Whole animal</tissue>
    </source>
</reference>
<name>A0A9D4HS54_DREPO</name>
<proteinExistence type="predicted"/>
<dbReference type="SUPFAM" id="SSF52266">
    <property type="entry name" value="SGNH hydrolase"/>
    <property type="match status" value="1"/>
</dbReference>
<dbReference type="Gene3D" id="3.40.50.1110">
    <property type="entry name" value="SGNH hydrolase"/>
    <property type="match status" value="1"/>
</dbReference>
<feature type="region of interest" description="Disordered" evidence="2">
    <location>
        <begin position="134"/>
        <end position="162"/>
    </location>
</feature>
<protein>
    <recommendedName>
        <fullName evidence="3">CCHC-type domain-containing protein</fullName>
    </recommendedName>
</protein>
<evidence type="ECO:0000313" key="4">
    <source>
        <dbReference type="EMBL" id="KAH3729055.1"/>
    </source>
</evidence>
<organism evidence="4 5">
    <name type="scientific">Dreissena polymorpha</name>
    <name type="common">Zebra mussel</name>
    <name type="synonym">Mytilus polymorpha</name>
    <dbReference type="NCBI Taxonomy" id="45954"/>
    <lineage>
        <taxon>Eukaryota</taxon>
        <taxon>Metazoa</taxon>
        <taxon>Spiralia</taxon>
        <taxon>Lophotrochozoa</taxon>
        <taxon>Mollusca</taxon>
        <taxon>Bivalvia</taxon>
        <taxon>Autobranchia</taxon>
        <taxon>Heteroconchia</taxon>
        <taxon>Euheterodonta</taxon>
        <taxon>Imparidentia</taxon>
        <taxon>Neoheterodontei</taxon>
        <taxon>Myida</taxon>
        <taxon>Dreissenoidea</taxon>
        <taxon>Dreissenidae</taxon>
        <taxon>Dreissena</taxon>
    </lineage>
</organism>
<dbReference type="Proteomes" id="UP000828390">
    <property type="component" value="Unassembled WGS sequence"/>
</dbReference>
<feature type="domain" description="CCHC-type" evidence="3">
    <location>
        <begin position="249"/>
        <end position="263"/>
    </location>
</feature>
<keyword evidence="1" id="KW-0863">Zinc-finger</keyword>
<keyword evidence="1" id="KW-0479">Metal-binding</keyword>
<sequence>MLDIREKLSKMNISDISKIIIFAGGNDVSNGQPILLIKDVILQTAHCIQDQTNCEIFICKISPRRYVDVRDFNSMLEDVSSELPVKLIDCFNCFVLGNGHLANRLFRPDGIHPSIYGSSSLVAALNEVVPITKKRMQQQQQQHRQHHQNQRRRTSYGDFKNGHREYQSAKPNFQYGLHQVHGIWNGHRDFRNGYHDFRNGHHDFRNGHHNFNRHNDLRNAHLDTRSEYKDRQNENRDFRYSNHENSRHCTNCGRQNHVTRDCRLPKRQ</sequence>
<feature type="compositionally biased region" description="Basic residues" evidence="2">
    <location>
        <begin position="143"/>
        <end position="154"/>
    </location>
</feature>
<reference evidence="4" key="2">
    <citation type="submission" date="2020-11" db="EMBL/GenBank/DDBJ databases">
        <authorList>
            <person name="McCartney M.A."/>
            <person name="Auch B."/>
            <person name="Kono T."/>
            <person name="Mallez S."/>
            <person name="Becker A."/>
            <person name="Gohl D.M."/>
            <person name="Silverstein K.A.T."/>
            <person name="Koren S."/>
            <person name="Bechman K.B."/>
            <person name="Herman A."/>
            <person name="Abrahante J.E."/>
            <person name="Garbe J."/>
        </authorList>
    </citation>
    <scope>NUCLEOTIDE SEQUENCE</scope>
    <source>
        <strain evidence="4">Duluth1</strain>
        <tissue evidence="4">Whole animal</tissue>
    </source>
</reference>
<dbReference type="InterPro" id="IPR036514">
    <property type="entry name" value="SGNH_hydro_sf"/>
</dbReference>
<dbReference type="GO" id="GO:0003676">
    <property type="term" value="F:nucleic acid binding"/>
    <property type="evidence" value="ECO:0007669"/>
    <property type="project" value="InterPro"/>
</dbReference>
<dbReference type="EMBL" id="JAIWYP010000012">
    <property type="protein sequence ID" value="KAH3729055.1"/>
    <property type="molecule type" value="Genomic_DNA"/>
</dbReference>
<dbReference type="PROSITE" id="PS50158">
    <property type="entry name" value="ZF_CCHC"/>
    <property type="match status" value="1"/>
</dbReference>
<dbReference type="AlphaFoldDB" id="A0A9D4HS54"/>
<keyword evidence="1" id="KW-0862">Zinc</keyword>
<evidence type="ECO:0000256" key="2">
    <source>
        <dbReference type="SAM" id="MobiDB-lite"/>
    </source>
</evidence>
<comment type="caution">
    <text evidence="4">The sequence shown here is derived from an EMBL/GenBank/DDBJ whole genome shotgun (WGS) entry which is preliminary data.</text>
</comment>
<dbReference type="InterPro" id="IPR001878">
    <property type="entry name" value="Znf_CCHC"/>
</dbReference>
<dbReference type="GO" id="GO:0008270">
    <property type="term" value="F:zinc ion binding"/>
    <property type="evidence" value="ECO:0007669"/>
    <property type="project" value="UniProtKB-KW"/>
</dbReference>
<evidence type="ECO:0000256" key="1">
    <source>
        <dbReference type="PROSITE-ProRule" id="PRU00047"/>
    </source>
</evidence>
<keyword evidence="5" id="KW-1185">Reference proteome</keyword>
<evidence type="ECO:0000313" key="5">
    <source>
        <dbReference type="Proteomes" id="UP000828390"/>
    </source>
</evidence>
<evidence type="ECO:0000259" key="3">
    <source>
        <dbReference type="PROSITE" id="PS50158"/>
    </source>
</evidence>